<accession>A0A4Q2DGY5</accession>
<dbReference type="OrthoDB" id="10443910at2759"/>
<dbReference type="AlphaFoldDB" id="A0A4Q2DGY5"/>
<protein>
    <submittedName>
        <fullName evidence="2">Uncharacterized protein</fullName>
    </submittedName>
</protein>
<reference evidence="2 3" key="1">
    <citation type="submission" date="2019-01" db="EMBL/GenBank/DDBJ databases">
        <title>Draft genome sequence of Psathyrella aberdarensis IHI B618.</title>
        <authorList>
            <person name="Buettner E."/>
            <person name="Kellner H."/>
        </authorList>
    </citation>
    <scope>NUCLEOTIDE SEQUENCE [LARGE SCALE GENOMIC DNA]</scope>
    <source>
        <strain evidence="2 3">IHI B618</strain>
    </source>
</reference>
<dbReference type="EMBL" id="SDEE01000267">
    <property type="protein sequence ID" value="RXW18422.1"/>
    <property type="molecule type" value="Genomic_DNA"/>
</dbReference>
<evidence type="ECO:0000313" key="3">
    <source>
        <dbReference type="Proteomes" id="UP000290288"/>
    </source>
</evidence>
<evidence type="ECO:0000256" key="1">
    <source>
        <dbReference type="SAM" id="MobiDB-lite"/>
    </source>
</evidence>
<sequence>MYSRDIRYMRWTFQEIGRQIGDPQWFSEDDFKTLVRAGSGHPAFTMIVYKYISEYPSPAERLKTILTWAPPEGQTGPLSEVLDWLYTNMLSAAKTAYEAADTHSGRDFLLLLRIYQLNFSNNLLSPGAIVPLDTLTSLLDLERDAARILAWDLRPLTLQDNTGVDLRRPMEWDSPNPVVVRRAMQPYGYVYCKPFVDYWNQESRAKELFVHFSRVCTHLPKCCMHHITQCPLEIDSHGWEELPLSEPRRSALLEAVKGLPSFLEGAAGIEGDIVDFSRRGGWDKFDKLLPLARQMDPTRCLNDWVKSLILVADRLEEHQAEVASVMSKFLEKWKGELDKETPLHSRLAYIVALTNSVGNNPGQGPVASKKDEQVRETRVFKLNSAAVGNDRKRGSATGEGGMGGAGPEGTVGITAPAEGNKPKKDEQVEEPQLSENLAQAARRPGETNRLLTMKQKLRSLALSICCCFRG</sequence>
<dbReference type="Proteomes" id="UP000290288">
    <property type="component" value="Unassembled WGS sequence"/>
</dbReference>
<gene>
    <name evidence="2" type="ORF">EST38_g7435</name>
</gene>
<feature type="region of interest" description="Disordered" evidence="1">
    <location>
        <begin position="387"/>
        <end position="447"/>
    </location>
</feature>
<name>A0A4Q2DGY5_9AGAR</name>
<feature type="compositionally biased region" description="Gly residues" evidence="1">
    <location>
        <begin position="397"/>
        <end position="409"/>
    </location>
</feature>
<organism evidence="2 3">
    <name type="scientific">Candolleomyces aberdarensis</name>
    <dbReference type="NCBI Taxonomy" id="2316362"/>
    <lineage>
        <taxon>Eukaryota</taxon>
        <taxon>Fungi</taxon>
        <taxon>Dikarya</taxon>
        <taxon>Basidiomycota</taxon>
        <taxon>Agaricomycotina</taxon>
        <taxon>Agaricomycetes</taxon>
        <taxon>Agaricomycetidae</taxon>
        <taxon>Agaricales</taxon>
        <taxon>Agaricineae</taxon>
        <taxon>Psathyrellaceae</taxon>
        <taxon>Candolleomyces</taxon>
    </lineage>
</organism>
<keyword evidence="3" id="KW-1185">Reference proteome</keyword>
<proteinExistence type="predicted"/>
<evidence type="ECO:0000313" key="2">
    <source>
        <dbReference type="EMBL" id="RXW18422.1"/>
    </source>
</evidence>
<comment type="caution">
    <text evidence="2">The sequence shown here is derived from an EMBL/GenBank/DDBJ whole genome shotgun (WGS) entry which is preliminary data.</text>
</comment>